<sequence>MGRRRAAAEAPAPDFAGPPGPQLVFHVASGEGNAIIGEHLVARNVVKSKEAFLDAGLTSINPGYYVLPTKIPAALALSKLTERGKKEVVGYLSVPGSRALDGTITTTGKRTPAIYDIIAEASCVRLNGEEHCVSASDLRSTAQNATLDELGVPNWAKKEVAGFPEGVPRDRRLEGLIVGDMNFDPQADPLTILRYLIESTAAQYEELGLLDGAKSLGWTPYQTLVGASLIEREVVFPEDLPKVARVMLNRLAANQPLQFDSTINYVLDKQEVGTSDDDRRNPTLWNTYVRPGLTPSPICSPSYAAIKAMIKPADGKWMYFVTVDDKGTTLFSDTYEEHLKNVETAKANGFIPHEN</sequence>
<dbReference type="GO" id="GO:0005886">
    <property type="term" value="C:plasma membrane"/>
    <property type="evidence" value="ECO:0007669"/>
    <property type="project" value="UniProtKB-UniRule"/>
</dbReference>
<evidence type="ECO:0000313" key="9">
    <source>
        <dbReference type="Proteomes" id="UP000004816"/>
    </source>
</evidence>
<comment type="caution">
    <text evidence="8">The sequence shown here is derived from an EMBL/GenBank/DDBJ whole genome shotgun (WGS) entry which is preliminary data.</text>
</comment>
<keyword evidence="9" id="KW-1185">Reference proteome</keyword>
<dbReference type="eggNOG" id="COG1559">
    <property type="taxonomic scope" value="Bacteria"/>
</dbReference>
<keyword evidence="5 7" id="KW-0456">Lyase</keyword>
<keyword evidence="4 7" id="KW-0472">Membrane</keyword>
<dbReference type="GO" id="GO:0008932">
    <property type="term" value="F:lytic endotransglycosylase activity"/>
    <property type="evidence" value="ECO:0007669"/>
    <property type="project" value="UniProtKB-UniRule"/>
</dbReference>
<proteinExistence type="inferred from homology"/>
<keyword evidence="3 7" id="KW-1133">Transmembrane helix</keyword>
<evidence type="ECO:0000256" key="6">
    <source>
        <dbReference type="ARBA" id="ARBA00023316"/>
    </source>
</evidence>
<reference evidence="8 9" key="1">
    <citation type="journal article" date="2011" name="Stand. Genomic Sci.">
        <title>High quality draft genome sequence of Segniliparus rugosus CDC 945(T)= (ATCC BAA-974(T)).</title>
        <authorList>
            <person name="Earl A.M."/>
            <person name="Desjardins C.A."/>
            <person name="Fitzgerald M.G."/>
            <person name="Arachchi H.M."/>
            <person name="Zeng Q."/>
            <person name="Mehta T."/>
            <person name="Griggs A."/>
            <person name="Birren B.W."/>
            <person name="Toney N.C."/>
            <person name="Carr J."/>
            <person name="Posey J."/>
            <person name="Butler W.R."/>
        </authorList>
    </citation>
    <scope>NUCLEOTIDE SEQUENCE [LARGE SCALE GENOMIC DNA]</scope>
    <source>
        <strain evidence="9">ATCC BAA-974 / DSM 45345 / CCUG 50838 / CIP 108380 / JCM 13579 / CDC 945</strain>
    </source>
</reference>
<protein>
    <recommendedName>
        <fullName evidence="7">Endolytic murein transglycosylase</fullName>
        <ecNumber evidence="7">4.2.2.29</ecNumber>
    </recommendedName>
    <alternativeName>
        <fullName evidence="7">Peptidoglycan lytic transglycosylase</fullName>
    </alternativeName>
    <alternativeName>
        <fullName evidence="7">Peptidoglycan polymerization terminase</fullName>
    </alternativeName>
</protein>
<comment type="catalytic activity">
    <reaction evidence="7">
        <text>a peptidoglycan chain = a peptidoglycan chain with N-acetyl-1,6-anhydromuramyl-[peptide] at the reducing end + a peptidoglycan chain with N-acetylglucosamine at the non-reducing end.</text>
        <dbReference type="EC" id="4.2.2.29"/>
    </reaction>
</comment>
<dbReference type="InterPro" id="IPR003770">
    <property type="entry name" value="MLTG-like"/>
</dbReference>
<organism evidence="8 9">
    <name type="scientific">Segniliparus rugosus (strain ATCC BAA-974 / DSM 45345 / CCUG 50838 / CIP 108380 / JCM 13579 / CDC 945)</name>
    <dbReference type="NCBI Taxonomy" id="679197"/>
    <lineage>
        <taxon>Bacteria</taxon>
        <taxon>Bacillati</taxon>
        <taxon>Actinomycetota</taxon>
        <taxon>Actinomycetes</taxon>
        <taxon>Mycobacteriales</taxon>
        <taxon>Segniliparaceae</taxon>
        <taxon>Segniliparus</taxon>
    </lineage>
</organism>
<evidence type="ECO:0000256" key="7">
    <source>
        <dbReference type="HAMAP-Rule" id="MF_02065"/>
    </source>
</evidence>
<feature type="site" description="Important for catalytic activity" evidence="7">
    <location>
        <position position="233"/>
    </location>
</feature>
<evidence type="ECO:0000256" key="3">
    <source>
        <dbReference type="ARBA" id="ARBA00022989"/>
    </source>
</evidence>
<evidence type="ECO:0000256" key="1">
    <source>
        <dbReference type="ARBA" id="ARBA00022475"/>
    </source>
</evidence>
<evidence type="ECO:0000256" key="2">
    <source>
        <dbReference type="ARBA" id="ARBA00022692"/>
    </source>
</evidence>
<accession>E5XP47</accession>
<dbReference type="EMBL" id="ACZI02000003">
    <property type="protein sequence ID" value="EFV13870.1"/>
    <property type="molecule type" value="Genomic_DNA"/>
</dbReference>
<dbReference type="GO" id="GO:0009252">
    <property type="term" value="P:peptidoglycan biosynthetic process"/>
    <property type="evidence" value="ECO:0007669"/>
    <property type="project" value="UniProtKB-UniRule"/>
</dbReference>
<dbReference type="Pfam" id="PF02618">
    <property type="entry name" value="YceG"/>
    <property type="match status" value="1"/>
</dbReference>
<evidence type="ECO:0000256" key="5">
    <source>
        <dbReference type="ARBA" id="ARBA00023239"/>
    </source>
</evidence>
<dbReference type="Proteomes" id="UP000004816">
    <property type="component" value="Unassembled WGS sequence"/>
</dbReference>
<comment type="function">
    <text evidence="7">Functions as a peptidoglycan terminase that cleaves nascent peptidoglycan strands endolytically to terminate their elongation.</text>
</comment>
<gene>
    <name evidence="7" type="primary">mltG</name>
    <name evidence="8" type="ORF">HMPREF9336_01268</name>
</gene>
<dbReference type="PANTHER" id="PTHR30518">
    <property type="entry name" value="ENDOLYTIC MUREIN TRANSGLYCOSYLASE"/>
    <property type="match status" value="1"/>
</dbReference>
<dbReference type="HAMAP" id="MF_02065">
    <property type="entry name" value="MltG"/>
    <property type="match status" value="1"/>
</dbReference>
<dbReference type="RefSeq" id="WP_007468860.1">
    <property type="nucleotide sequence ID" value="NZ_KI391954.1"/>
</dbReference>
<dbReference type="EC" id="4.2.2.29" evidence="7"/>
<dbReference type="STRING" id="679197.HMPREF9336_01268"/>
<keyword evidence="6 7" id="KW-0961">Cell wall biogenesis/degradation</keyword>
<keyword evidence="2 7" id="KW-0812">Transmembrane</keyword>
<evidence type="ECO:0000313" key="8">
    <source>
        <dbReference type="EMBL" id="EFV13870.1"/>
    </source>
</evidence>
<evidence type="ECO:0000256" key="4">
    <source>
        <dbReference type="ARBA" id="ARBA00023136"/>
    </source>
</evidence>
<keyword evidence="1 7" id="KW-1003">Cell membrane</keyword>
<dbReference type="GO" id="GO:0071555">
    <property type="term" value="P:cell wall organization"/>
    <property type="evidence" value="ECO:0007669"/>
    <property type="project" value="UniProtKB-KW"/>
</dbReference>
<dbReference type="AlphaFoldDB" id="E5XP47"/>
<comment type="similarity">
    <text evidence="7">Belongs to the transglycosylase MltG family.</text>
</comment>
<name>E5XP47_SEGRC</name>
<dbReference type="PANTHER" id="PTHR30518:SF2">
    <property type="entry name" value="ENDOLYTIC MUREIN TRANSGLYCOSYLASE"/>
    <property type="match status" value="1"/>
</dbReference>
<dbReference type="HOGENOM" id="CLU_025574_4_1_11"/>